<dbReference type="PANTHER" id="PTHR30032:SF4">
    <property type="entry name" value="AMIDASE ENHANCER"/>
    <property type="match status" value="1"/>
</dbReference>
<dbReference type="InterPro" id="IPR051922">
    <property type="entry name" value="Bact_Sporulation_Assoc"/>
</dbReference>
<dbReference type="AlphaFoldDB" id="B7GMD7"/>
<name>B7GMD7_ANOFW</name>
<dbReference type="GO" id="GO:0030288">
    <property type="term" value="C:outer membrane-bounded periplasmic space"/>
    <property type="evidence" value="ECO:0007669"/>
    <property type="project" value="TreeGrafter"/>
</dbReference>
<dbReference type="Pfam" id="PF08486">
    <property type="entry name" value="SpoIID"/>
    <property type="match status" value="1"/>
</dbReference>
<proteinExistence type="predicted"/>
<reference evidence="3 4" key="1">
    <citation type="journal article" date="2008" name="Genome Biol.">
        <title>Encapsulated in silica: genome, proteome and physiology of the thermophilic bacterium Anoxybacillus flavithermus WK1.</title>
        <authorList>
            <person name="Saw J.H."/>
            <person name="Mountain B.W."/>
            <person name="Feng L."/>
            <person name="Omelchenko M.V."/>
            <person name="Hou S."/>
            <person name="Saito J.A."/>
            <person name="Stott M.B."/>
            <person name="Li D."/>
            <person name="Zhao G."/>
            <person name="Wu J."/>
            <person name="Galperin M.Y."/>
            <person name="Koonin E.V."/>
            <person name="Makarova K.S."/>
            <person name="Wolf Y.I."/>
            <person name="Rigden D.J."/>
            <person name="Dunfield P.F."/>
            <person name="Wang L."/>
            <person name="Alam M."/>
        </authorList>
    </citation>
    <scope>NUCLEOTIDE SEQUENCE [LARGE SCALE GENOMIC DNA]</scope>
    <source>
        <strain evidence="4">DSM 21510 / WK1</strain>
    </source>
</reference>
<dbReference type="EMBL" id="CP000922">
    <property type="protein sequence ID" value="ACJ35039.1"/>
    <property type="molecule type" value="Genomic_DNA"/>
</dbReference>
<feature type="domain" description="Sporulation stage II protein D amidase enhancer LytB N-terminal" evidence="2">
    <location>
        <begin position="90"/>
        <end position="195"/>
    </location>
</feature>
<accession>B7GMD7</accession>
<dbReference type="PANTHER" id="PTHR30032">
    <property type="entry name" value="N-ACETYLMURAMOYL-L-ALANINE AMIDASE-RELATED"/>
    <property type="match status" value="1"/>
</dbReference>
<dbReference type="GO" id="GO:0030435">
    <property type="term" value="P:sporulation resulting in formation of a cellular spore"/>
    <property type="evidence" value="ECO:0007669"/>
    <property type="project" value="InterPro"/>
</dbReference>
<dbReference type="InterPro" id="IPR013486">
    <property type="entry name" value="SpoIID/LytB"/>
</dbReference>
<dbReference type="NCBIfam" id="TIGR02669">
    <property type="entry name" value="SpoIID_LytB"/>
    <property type="match status" value="1"/>
</dbReference>
<protein>
    <submittedName>
        <fullName evidence="3">Stage II sporulation protein D required for complete dissolution of the asymmetric septum</fullName>
    </submittedName>
</protein>
<dbReference type="NCBIfam" id="TIGR02870">
    <property type="entry name" value="spore_II_D"/>
    <property type="match status" value="1"/>
</dbReference>
<evidence type="ECO:0000256" key="1">
    <source>
        <dbReference type="SAM" id="Phobius"/>
    </source>
</evidence>
<feature type="transmembrane region" description="Helical" evidence="1">
    <location>
        <begin position="39"/>
        <end position="61"/>
    </location>
</feature>
<gene>
    <name evidence="3" type="primary">spoIID</name>
    <name evidence="3" type="ordered locus">Aflv_2686</name>
</gene>
<dbReference type="STRING" id="491915.Aflv_2686"/>
<evidence type="ECO:0000313" key="4">
    <source>
        <dbReference type="Proteomes" id="UP000000742"/>
    </source>
</evidence>
<dbReference type="KEGG" id="afl:Aflv_2686"/>
<keyword evidence="1" id="KW-1133">Transmembrane helix</keyword>
<organism evidence="3 4">
    <name type="scientific">Anoxybacillus flavithermus (strain DSM 21510 / WK1)</name>
    <dbReference type="NCBI Taxonomy" id="491915"/>
    <lineage>
        <taxon>Bacteria</taxon>
        <taxon>Bacillati</taxon>
        <taxon>Bacillota</taxon>
        <taxon>Bacilli</taxon>
        <taxon>Bacillales</taxon>
        <taxon>Anoxybacillaceae</taxon>
        <taxon>Anoxybacillus</taxon>
    </lineage>
</organism>
<keyword evidence="1" id="KW-0472">Membrane</keyword>
<evidence type="ECO:0000313" key="3">
    <source>
        <dbReference type="EMBL" id="ACJ35039.1"/>
    </source>
</evidence>
<dbReference type="InterPro" id="IPR013693">
    <property type="entry name" value="SpoIID/LytB_N"/>
</dbReference>
<dbReference type="Proteomes" id="UP000000742">
    <property type="component" value="Chromosome"/>
</dbReference>
<evidence type="ECO:0000259" key="2">
    <source>
        <dbReference type="Pfam" id="PF08486"/>
    </source>
</evidence>
<dbReference type="InterPro" id="IPR014225">
    <property type="entry name" value="Spore_II_D_firmicutes"/>
</dbReference>
<dbReference type="HOGENOM" id="CLU_021203_1_1_9"/>
<keyword evidence="1" id="KW-0812">Transmembrane</keyword>
<sequence>MDERKNDRLQKADGRFLHICLSPRIQFSNDKGGIGLRQWIIATITLFTLILLIPALVVLAFGEKQNTPLPAEPKHVQARDEPIVEVAVYRSKEKKVERLPLEQYVVGVVAAEMPAEFEMEALKAQALTARTYIVKQLMHNQPIQLPEGANVTDTVMHQVYYSDEQLKEMWGISYEWKIKKIKEAVEATRGQILTYNNEPIEAAFFSTSNGYTENSEAYWQNAFPYLTSVESPWDEQSPKFYEQVTLSVREFEQRLGVKLPKDGSVGKVLARTPGKRVALVDINGKQLTGRDVREKLQLKSTDFTWTRQGNNIVITTKGYGHGVGMSQYGANFLAKQGKTYKEIVKYYYQGVQIHDISLVASKF</sequence>
<dbReference type="eggNOG" id="COG2385">
    <property type="taxonomic scope" value="Bacteria"/>
</dbReference>